<evidence type="ECO:0000256" key="8">
    <source>
        <dbReference type="ARBA" id="ARBA00023064"/>
    </source>
</evidence>
<dbReference type="InterPro" id="IPR006001">
    <property type="entry name" value="Therm_gnt_kin"/>
</dbReference>
<dbReference type="GO" id="GO:0046316">
    <property type="term" value="F:gluconokinase activity"/>
    <property type="evidence" value="ECO:0007669"/>
    <property type="project" value="UniProtKB-EC"/>
</dbReference>
<name>A0AA37WBR3_9BACT</name>
<dbReference type="Proteomes" id="UP001156666">
    <property type="component" value="Unassembled WGS sequence"/>
</dbReference>
<evidence type="ECO:0000256" key="3">
    <source>
        <dbReference type="ARBA" id="ARBA00012054"/>
    </source>
</evidence>
<keyword evidence="5 10" id="KW-0547">Nucleotide-binding</keyword>
<dbReference type="FunFam" id="3.40.50.300:FF:000522">
    <property type="entry name" value="Gluconokinase"/>
    <property type="match status" value="1"/>
</dbReference>
<evidence type="ECO:0000256" key="5">
    <source>
        <dbReference type="ARBA" id="ARBA00022741"/>
    </source>
</evidence>
<evidence type="ECO:0000256" key="1">
    <source>
        <dbReference type="ARBA" id="ARBA00004761"/>
    </source>
</evidence>
<evidence type="ECO:0000313" key="11">
    <source>
        <dbReference type="EMBL" id="GLR15686.1"/>
    </source>
</evidence>
<evidence type="ECO:0000256" key="9">
    <source>
        <dbReference type="ARBA" id="ARBA00048090"/>
    </source>
</evidence>
<accession>A0AA37WBR3</accession>
<proteinExistence type="inferred from homology"/>
<dbReference type="Gene3D" id="3.40.50.300">
    <property type="entry name" value="P-loop containing nucleotide triphosphate hydrolases"/>
    <property type="match status" value="1"/>
</dbReference>
<evidence type="ECO:0000256" key="4">
    <source>
        <dbReference type="ARBA" id="ARBA00022679"/>
    </source>
</evidence>
<comment type="similarity">
    <text evidence="2 10">Belongs to the gluconokinase GntK/GntV family.</text>
</comment>
<keyword evidence="6 10" id="KW-0418">Kinase</keyword>
<dbReference type="EMBL" id="BSOH01000001">
    <property type="protein sequence ID" value="GLR15686.1"/>
    <property type="molecule type" value="Genomic_DNA"/>
</dbReference>
<evidence type="ECO:0000256" key="6">
    <source>
        <dbReference type="ARBA" id="ARBA00022777"/>
    </source>
</evidence>
<dbReference type="GO" id="GO:0005524">
    <property type="term" value="F:ATP binding"/>
    <property type="evidence" value="ECO:0007669"/>
    <property type="project" value="UniProtKB-KW"/>
</dbReference>
<dbReference type="Pfam" id="PF01202">
    <property type="entry name" value="SKI"/>
    <property type="match status" value="1"/>
</dbReference>
<keyword evidence="8" id="KW-0311">Gluconate utilization</keyword>
<dbReference type="AlphaFoldDB" id="A0AA37WBR3"/>
<comment type="caution">
    <text evidence="11">The sequence shown here is derived from an EMBL/GenBank/DDBJ whole genome shotgun (WGS) entry which is preliminary data.</text>
</comment>
<dbReference type="RefSeq" id="WP_235292584.1">
    <property type="nucleotide sequence ID" value="NZ_BSOH01000001.1"/>
</dbReference>
<comment type="catalytic activity">
    <reaction evidence="9 10">
        <text>D-gluconate + ATP = 6-phospho-D-gluconate + ADP + H(+)</text>
        <dbReference type="Rhea" id="RHEA:19433"/>
        <dbReference type="ChEBI" id="CHEBI:15378"/>
        <dbReference type="ChEBI" id="CHEBI:18391"/>
        <dbReference type="ChEBI" id="CHEBI:30616"/>
        <dbReference type="ChEBI" id="CHEBI:58759"/>
        <dbReference type="ChEBI" id="CHEBI:456216"/>
        <dbReference type="EC" id="2.7.1.12"/>
    </reaction>
</comment>
<dbReference type="CDD" id="cd02021">
    <property type="entry name" value="GntK"/>
    <property type="match status" value="1"/>
</dbReference>
<reference evidence="11" key="2">
    <citation type="submission" date="2023-01" db="EMBL/GenBank/DDBJ databases">
        <title>Draft genome sequence of Portibacter lacus strain NBRC 108769.</title>
        <authorList>
            <person name="Sun Q."/>
            <person name="Mori K."/>
        </authorList>
    </citation>
    <scope>NUCLEOTIDE SEQUENCE</scope>
    <source>
        <strain evidence="11">NBRC 108769</strain>
    </source>
</reference>
<evidence type="ECO:0000256" key="7">
    <source>
        <dbReference type="ARBA" id="ARBA00022840"/>
    </source>
</evidence>
<keyword evidence="4 10" id="KW-0808">Transferase</keyword>
<dbReference type="InterPro" id="IPR027417">
    <property type="entry name" value="P-loop_NTPase"/>
</dbReference>
<dbReference type="GO" id="GO:0005737">
    <property type="term" value="C:cytoplasm"/>
    <property type="evidence" value="ECO:0007669"/>
    <property type="project" value="TreeGrafter"/>
</dbReference>
<keyword evidence="7 10" id="KW-0067">ATP-binding</keyword>
<dbReference type="InterPro" id="IPR031322">
    <property type="entry name" value="Shikimate/glucono_kinase"/>
</dbReference>
<sequence length="161" mass="18088">MKKNKLIIVMGVSGSGKSTIAKGIAKSLDLPFYDADDFHPKENIAKMESGEPLNDIDRKPWLEKINAFSADIVKSTALVFACSALKESYREILSRNINVVFVYLKGSPKLIHDRMNAREDHFMPLNLLDSQFKDLEEPLHAITIDIDQSKEAIINEAISQI</sequence>
<keyword evidence="12" id="KW-1185">Reference proteome</keyword>
<dbReference type="GO" id="GO:0019521">
    <property type="term" value="P:D-gluconate metabolic process"/>
    <property type="evidence" value="ECO:0007669"/>
    <property type="project" value="UniProtKB-KW"/>
</dbReference>
<evidence type="ECO:0000256" key="10">
    <source>
        <dbReference type="RuleBase" id="RU363066"/>
    </source>
</evidence>
<dbReference type="NCBIfam" id="TIGR01313">
    <property type="entry name" value="therm_gnt_kin"/>
    <property type="match status" value="1"/>
</dbReference>
<evidence type="ECO:0000256" key="2">
    <source>
        <dbReference type="ARBA" id="ARBA00008420"/>
    </source>
</evidence>
<dbReference type="PANTHER" id="PTHR43442">
    <property type="entry name" value="GLUCONOKINASE-RELATED"/>
    <property type="match status" value="1"/>
</dbReference>
<reference evidence="11" key="1">
    <citation type="journal article" date="2014" name="Int. J. Syst. Evol. Microbiol.">
        <title>Complete genome sequence of Corynebacterium casei LMG S-19264T (=DSM 44701T), isolated from a smear-ripened cheese.</title>
        <authorList>
            <consortium name="US DOE Joint Genome Institute (JGI-PGF)"/>
            <person name="Walter F."/>
            <person name="Albersmeier A."/>
            <person name="Kalinowski J."/>
            <person name="Ruckert C."/>
        </authorList>
    </citation>
    <scope>NUCLEOTIDE SEQUENCE</scope>
    <source>
        <strain evidence="11">NBRC 108769</strain>
    </source>
</reference>
<gene>
    <name evidence="11" type="ORF">GCM10007940_03010</name>
</gene>
<protein>
    <recommendedName>
        <fullName evidence="3 10">Gluconokinase</fullName>
        <ecNumber evidence="3 10">2.7.1.12</ecNumber>
    </recommendedName>
</protein>
<organism evidence="11 12">
    <name type="scientific">Portibacter lacus</name>
    <dbReference type="NCBI Taxonomy" id="1099794"/>
    <lineage>
        <taxon>Bacteria</taxon>
        <taxon>Pseudomonadati</taxon>
        <taxon>Bacteroidota</taxon>
        <taxon>Saprospiria</taxon>
        <taxon>Saprospirales</taxon>
        <taxon>Haliscomenobacteraceae</taxon>
        <taxon>Portibacter</taxon>
    </lineage>
</organism>
<dbReference type="SUPFAM" id="SSF52540">
    <property type="entry name" value="P-loop containing nucleoside triphosphate hydrolases"/>
    <property type="match status" value="1"/>
</dbReference>
<evidence type="ECO:0000313" key="12">
    <source>
        <dbReference type="Proteomes" id="UP001156666"/>
    </source>
</evidence>
<comment type="pathway">
    <text evidence="1">Carbohydrate acid metabolism.</text>
</comment>
<dbReference type="EC" id="2.7.1.12" evidence="3 10"/>
<dbReference type="PANTHER" id="PTHR43442:SF3">
    <property type="entry name" value="GLUCONOKINASE-RELATED"/>
    <property type="match status" value="1"/>
</dbReference>